<gene>
    <name evidence="3" type="ORF">QQX04_08270</name>
</gene>
<evidence type="ECO:0000313" key="4">
    <source>
        <dbReference type="Proteomes" id="UP001172738"/>
    </source>
</evidence>
<feature type="compositionally biased region" description="Acidic residues" evidence="1">
    <location>
        <begin position="101"/>
        <end position="113"/>
    </location>
</feature>
<keyword evidence="2" id="KW-0812">Transmembrane</keyword>
<name>A0ABT8G1G8_9MICO</name>
<sequence length="121" mass="13322">MNGDGGGGVAFVALLLFAAGPAAGWGTWWWIQRKYRNRDARYRPDRTVDHHVSGLTGDDHPKGSFRSRSGSTEGRNENEPDRRARNAQFFHGELHSPPTPDEPDDDLTGEDPEPPPPPPAP</sequence>
<keyword evidence="4" id="KW-1185">Reference proteome</keyword>
<feature type="region of interest" description="Disordered" evidence="1">
    <location>
        <begin position="40"/>
        <end position="121"/>
    </location>
</feature>
<proteinExistence type="predicted"/>
<dbReference type="EMBL" id="JAUHPV010000004">
    <property type="protein sequence ID" value="MDN4472981.1"/>
    <property type="molecule type" value="Genomic_DNA"/>
</dbReference>
<evidence type="ECO:0000313" key="3">
    <source>
        <dbReference type="EMBL" id="MDN4472981.1"/>
    </source>
</evidence>
<evidence type="ECO:0008006" key="5">
    <source>
        <dbReference type="Google" id="ProtNLM"/>
    </source>
</evidence>
<dbReference type="RefSeq" id="WP_301128067.1">
    <property type="nucleotide sequence ID" value="NZ_JAUHPV010000004.1"/>
</dbReference>
<accession>A0ABT8G1G8</accession>
<evidence type="ECO:0000256" key="1">
    <source>
        <dbReference type="SAM" id="MobiDB-lite"/>
    </source>
</evidence>
<keyword evidence="2" id="KW-1133">Transmembrane helix</keyword>
<keyword evidence="2" id="KW-0472">Membrane</keyword>
<reference evidence="3" key="1">
    <citation type="submission" date="2023-06" db="EMBL/GenBank/DDBJ databases">
        <title>SYSU T00b26.</title>
        <authorList>
            <person name="Gao L."/>
            <person name="Fang B.-Z."/>
            <person name="Li W.-J."/>
        </authorList>
    </citation>
    <scope>NUCLEOTIDE SEQUENCE</scope>
    <source>
        <strain evidence="3">SYSU T00b26</strain>
    </source>
</reference>
<feature type="transmembrane region" description="Helical" evidence="2">
    <location>
        <begin position="6"/>
        <end position="31"/>
    </location>
</feature>
<organism evidence="3 4">
    <name type="scientific">Demequina zhanjiangensis</name>
    <dbReference type="NCBI Taxonomy" id="3051659"/>
    <lineage>
        <taxon>Bacteria</taxon>
        <taxon>Bacillati</taxon>
        <taxon>Actinomycetota</taxon>
        <taxon>Actinomycetes</taxon>
        <taxon>Micrococcales</taxon>
        <taxon>Demequinaceae</taxon>
        <taxon>Demequina</taxon>
    </lineage>
</organism>
<comment type="caution">
    <text evidence="3">The sequence shown here is derived from an EMBL/GenBank/DDBJ whole genome shotgun (WGS) entry which is preliminary data.</text>
</comment>
<dbReference type="Proteomes" id="UP001172738">
    <property type="component" value="Unassembled WGS sequence"/>
</dbReference>
<feature type="compositionally biased region" description="Basic and acidic residues" evidence="1">
    <location>
        <begin position="74"/>
        <end position="84"/>
    </location>
</feature>
<feature type="compositionally biased region" description="Basic and acidic residues" evidence="1">
    <location>
        <begin position="40"/>
        <end position="62"/>
    </location>
</feature>
<protein>
    <recommendedName>
        <fullName evidence="5">Secreted protein</fullName>
    </recommendedName>
</protein>
<evidence type="ECO:0000256" key="2">
    <source>
        <dbReference type="SAM" id="Phobius"/>
    </source>
</evidence>